<gene>
    <name evidence="2" type="ORF">EDI_054730</name>
</gene>
<evidence type="ECO:0000313" key="2">
    <source>
        <dbReference type="EMBL" id="EDR28244.1"/>
    </source>
</evidence>
<dbReference type="Proteomes" id="UP000008076">
    <property type="component" value="Unassembled WGS sequence"/>
</dbReference>
<reference evidence="3" key="1">
    <citation type="submission" date="2007-12" db="EMBL/GenBank/DDBJ databases">
        <title>Annotation of Entamoeba dispar SAW760.</title>
        <authorList>
            <person name="Lorenzi H."/>
            <person name="Inman J."/>
            <person name="Schobel S."/>
            <person name="Amedeo P."/>
            <person name="Caler E."/>
        </authorList>
    </citation>
    <scope>NUCLEOTIDE SEQUENCE [LARGE SCALE GENOMIC DNA]</scope>
    <source>
        <strain evidence="3">ATCC PRA-260 / SAW760</strain>
    </source>
</reference>
<organism evidence="3">
    <name type="scientific">Entamoeba dispar (strain ATCC PRA-260 / SAW760)</name>
    <dbReference type="NCBI Taxonomy" id="370354"/>
    <lineage>
        <taxon>Eukaryota</taxon>
        <taxon>Amoebozoa</taxon>
        <taxon>Evosea</taxon>
        <taxon>Archamoebae</taxon>
        <taxon>Mastigamoebida</taxon>
        <taxon>Entamoebidae</taxon>
        <taxon>Entamoeba</taxon>
    </lineage>
</organism>
<dbReference type="AlphaFoldDB" id="B0EB60"/>
<sequence length="124" mass="14707">MYGTPANRYPDVFSDEQETEIEEDNASLKDFYDMLSDMFKLAETAHILDYGINMSFGKQPLNVLNNTIIKHLEVIETLKEEIKDFERRNRLIITRLKEEENKGKELEKKVKQETKPKRRKTQLL</sequence>
<dbReference type="VEuPathDB" id="AmoebaDB:EDI_054730"/>
<keyword evidence="3" id="KW-1185">Reference proteome</keyword>
<protein>
    <submittedName>
        <fullName evidence="2">Uncharacterized protein</fullName>
    </submittedName>
</protein>
<name>B0EB60_ENTDS</name>
<dbReference type="RefSeq" id="XP_001735560.1">
    <property type="nucleotide sequence ID" value="XM_001735508.1"/>
</dbReference>
<dbReference type="GeneID" id="5880511"/>
<feature type="compositionally biased region" description="Basic and acidic residues" evidence="1">
    <location>
        <begin position="102"/>
        <end position="115"/>
    </location>
</feature>
<evidence type="ECO:0000256" key="1">
    <source>
        <dbReference type="SAM" id="MobiDB-lite"/>
    </source>
</evidence>
<feature type="region of interest" description="Disordered" evidence="1">
    <location>
        <begin position="102"/>
        <end position="124"/>
    </location>
</feature>
<proteinExistence type="predicted"/>
<evidence type="ECO:0000313" key="3">
    <source>
        <dbReference type="Proteomes" id="UP000008076"/>
    </source>
</evidence>
<accession>B0EB60</accession>
<dbReference type="EMBL" id="DS548562">
    <property type="protein sequence ID" value="EDR28244.1"/>
    <property type="molecule type" value="Genomic_DNA"/>
</dbReference>
<dbReference type="KEGG" id="edi:EDI_054730"/>